<organism evidence="2 3">
    <name type="scientific">Coccomyxa viridis</name>
    <dbReference type="NCBI Taxonomy" id="1274662"/>
    <lineage>
        <taxon>Eukaryota</taxon>
        <taxon>Viridiplantae</taxon>
        <taxon>Chlorophyta</taxon>
        <taxon>core chlorophytes</taxon>
        <taxon>Trebouxiophyceae</taxon>
        <taxon>Trebouxiophyceae incertae sedis</taxon>
        <taxon>Coccomyxaceae</taxon>
        <taxon>Coccomyxa</taxon>
    </lineage>
</organism>
<evidence type="ECO:0000313" key="3">
    <source>
        <dbReference type="Proteomes" id="UP001314263"/>
    </source>
</evidence>
<comment type="caution">
    <text evidence="2">The sequence shown here is derived from an EMBL/GenBank/DDBJ whole genome shotgun (WGS) entry which is preliminary data.</text>
</comment>
<reference evidence="2 3" key="1">
    <citation type="submission" date="2023-10" db="EMBL/GenBank/DDBJ databases">
        <authorList>
            <person name="Maclean D."/>
            <person name="Macfadyen A."/>
        </authorList>
    </citation>
    <scope>NUCLEOTIDE SEQUENCE [LARGE SCALE GENOMIC DNA]</scope>
</reference>
<evidence type="ECO:0000259" key="1">
    <source>
        <dbReference type="PROSITE" id="PS01159"/>
    </source>
</evidence>
<sequence length="447" mass="49576">MLTRTSGKLDGAPRVLRGVPRAVSHRVTVSQVQGSVPDTLIGYSVRALPRKLFIGRVDQVRPTDEEGISPPNLLVINEAPGRGYGTERHFIPYVPQIVQQVNDIERELLVKAPTGLLSLGREKAALAYVEPLLRAFMQQQQTPEGAAHGAPMPTRSELLAAGQQHLVRAIQHAGGFLTVAQLLGLRCKRRPPGYWDSPDVLDEEISQFVAANWVDLQDFETGSNYFYNQITHRTQFDKPVQPQKIALDDEGSFMLVEDESDRVMPPRRAVMAAGRYDLHHAIQYHGGYRMAAEMLERPSAWPHFRHLREDPLALEAALRAFSRAQGGPEKHMPLIAELEAAGREDLTKVIHAAGGSHAVAAALGWRTQRRQRHSSAGLQAAAELVREYLAGLPAGERESMPVHRKLMARGRHDIRYALQVHGSAAIAELLGLPVPKRGRRSEVRVQK</sequence>
<dbReference type="InterPro" id="IPR001202">
    <property type="entry name" value="WW_dom"/>
</dbReference>
<dbReference type="PROSITE" id="PS01159">
    <property type="entry name" value="WW_DOMAIN_1"/>
    <property type="match status" value="1"/>
</dbReference>
<proteinExistence type="predicted"/>
<dbReference type="EMBL" id="CAUYUE010000009">
    <property type="protein sequence ID" value="CAK0783921.1"/>
    <property type="molecule type" value="Genomic_DNA"/>
</dbReference>
<evidence type="ECO:0000313" key="2">
    <source>
        <dbReference type="EMBL" id="CAK0783921.1"/>
    </source>
</evidence>
<dbReference type="Proteomes" id="UP001314263">
    <property type="component" value="Unassembled WGS sequence"/>
</dbReference>
<dbReference type="AlphaFoldDB" id="A0AAV1IB18"/>
<gene>
    <name evidence="2" type="ORF">CVIRNUC_007121</name>
</gene>
<feature type="domain" description="WW" evidence="1">
    <location>
        <begin position="213"/>
        <end position="239"/>
    </location>
</feature>
<accession>A0AAV1IB18</accession>
<keyword evidence="3" id="KW-1185">Reference proteome</keyword>
<protein>
    <recommendedName>
        <fullName evidence="1">WW domain-containing protein</fullName>
    </recommendedName>
</protein>
<name>A0AAV1IB18_9CHLO</name>